<evidence type="ECO:0000313" key="2">
    <source>
        <dbReference type="WBParaSite" id="JU765_v2.g8126.t1"/>
    </source>
</evidence>
<reference evidence="2" key="1">
    <citation type="submission" date="2022-11" db="UniProtKB">
        <authorList>
            <consortium name="WormBaseParasite"/>
        </authorList>
    </citation>
    <scope>IDENTIFICATION</scope>
</reference>
<name>A0AC34RLD9_9BILA</name>
<dbReference type="WBParaSite" id="JU765_v2.g8126.t1">
    <property type="protein sequence ID" value="JU765_v2.g8126.t1"/>
    <property type="gene ID" value="JU765_v2.g8126"/>
</dbReference>
<protein>
    <submittedName>
        <fullName evidence="2">Uncharacterized protein</fullName>
    </submittedName>
</protein>
<proteinExistence type="predicted"/>
<sequence>MAEKSSKNSVQNMSKLIPFVFLLLFAFAKSQEGANQEFSPYIFRQVKLPFKGRNYAGDFFNQDVAFIQNPLLIQGKPQKFAVPIKLPTIRPYTVRWSNLNDVRINNENVWNFEKRIDSKVWWP</sequence>
<accession>A0AC34RLD9</accession>
<dbReference type="Proteomes" id="UP000887576">
    <property type="component" value="Unplaced"/>
</dbReference>
<evidence type="ECO:0000313" key="1">
    <source>
        <dbReference type="Proteomes" id="UP000887576"/>
    </source>
</evidence>
<organism evidence="1 2">
    <name type="scientific">Panagrolaimus sp. JU765</name>
    <dbReference type="NCBI Taxonomy" id="591449"/>
    <lineage>
        <taxon>Eukaryota</taxon>
        <taxon>Metazoa</taxon>
        <taxon>Ecdysozoa</taxon>
        <taxon>Nematoda</taxon>
        <taxon>Chromadorea</taxon>
        <taxon>Rhabditida</taxon>
        <taxon>Tylenchina</taxon>
        <taxon>Panagrolaimomorpha</taxon>
        <taxon>Panagrolaimoidea</taxon>
        <taxon>Panagrolaimidae</taxon>
        <taxon>Panagrolaimus</taxon>
    </lineage>
</organism>